<evidence type="ECO:0000313" key="3">
    <source>
        <dbReference type="Proteomes" id="UP001396334"/>
    </source>
</evidence>
<sequence length="252" mass="25404">MSSVDNSSHESAVASGSGGAGLKVNSQGCVSHGVTDEGRCVKISDVPIVASVEQLWIANCLGQSVCGVPSQLNTTEDGGSGQASGCRVPGCPNHSRAVGGATLAEAPATVEPAGNGSMIGEGSLVVETVNEGAVIEESPLVEKLTASEASLEEEPLSVESIGNGVSLIGGSPSPTEMSDCRVMLPRLHDGSCDKFQSVNESLGNHVEFPENLAPYGDSSGAIGDLGFEGCVASDEVATEAPDEIAVADSLQY</sequence>
<gene>
    <name evidence="2" type="ORF">V6N11_040112</name>
</gene>
<organism evidence="2 3">
    <name type="scientific">Hibiscus sabdariffa</name>
    <name type="common">roselle</name>
    <dbReference type="NCBI Taxonomy" id="183260"/>
    <lineage>
        <taxon>Eukaryota</taxon>
        <taxon>Viridiplantae</taxon>
        <taxon>Streptophyta</taxon>
        <taxon>Embryophyta</taxon>
        <taxon>Tracheophyta</taxon>
        <taxon>Spermatophyta</taxon>
        <taxon>Magnoliopsida</taxon>
        <taxon>eudicotyledons</taxon>
        <taxon>Gunneridae</taxon>
        <taxon>Pentapetalae</taxon>
        <taxon>rosids</taxon>
        <taxon>malvids</taxon>
        <taxon>Malvales</taxon>
        <taxon>Malvaceae</taxon>
        <taxon>Malvoideae</taxon>
        <taxon>Hibiscus</taxon>
    </lineage>
</organism>
<comment type="caution">
    <text evidence="2">The sequence shown here is derived from an EMBL/GenBank/DDBJ whole genome shotgun (WGS) entry which is preliminary data.</text>
</comment>
<evidence type="ECO:0000256" key="1">
    <source>
        <dbReference type="SAM" id="MobiDB-lite"/>
    </source>
</evidence>
<dbReference type="Proteomes" id="UP001396334">
    <property type="component" value="Unassembled WGS sequence"/>
</dbReference>
<evidence type="ECO:0000313" key="2">
    <source>
        <dbReference type="EMBL" id="KAK9012042.1"/>
    </source>
</evidence>
<feature type="region of interest" description="Disordered" evidence="1">
    <location>
        <begin position="1"/>
        <end position="20"/>
    </location>
</feature>
<dbReference type="EMBL" id="JBBPBN010000022">
    <property type="protein sequence ID" value="KAK9012042.1"/>
    <property type="molecule type" value="Genomic_DNA"/>
</dbReference>
<name>A0ABR2RGH2_9ROSI</name>
<protein>
    <submittedName>
        <fullName evidence="2">Uncharacterized protein</fullName>
    </submittedName>
</protein>
<keyword evidence="3" id="KW-1185">Reference proteome</keyword>
<proteinExistence type="predicted"/>
<reference evidence="2 3" key="1">
    <citation type="journal article" date="2024" name="G3 (Bethesda)">
        <title>Genome assembly of Hibiscus sabdariffa L. provides insights into metabolisms of medicinal natural products.</title>
        <authorList>
            <person name="Kim T."/>
        </authorList>
    </citation>
    <scope>NUCLEOTIDE SEQUENCE [LARGE SCALE GENOMIC DNA]</scope>
    <source>
        <strain evidence="2">TK-2024</strain>
        <tissue evidence="2">Old leaves</tissue>
    </source>
</reference>
<accession>A0ABR2RGH2</accession>